<evidence type="ECO:0000259" key="4">
    <source>
        <dbReference type="PROSITE" id="PS50994"/>
    </source>
</evidence>
<keyword evidence="2" id="KW-0378">Hydrolase</keyword>
<feature type="compositionally biased region" description="Polar residues" evidence="3">
    <location>
        <begin position="344"/>
        <end position="358"/>
    </location>
</feature>
<keyword evidence="5" id="KW-0808">Transferase</keyword>
<protein>
    <submittedName>
        <fullName evidence="5">RNA-directed DNA polymerase</fullName>
        <ecNumber evidence="5">2.7.7.49</ecNumber>
    </submittedName>
</protein>
<feature type="region of interest" description="Disordered" evidence="3">
    <location>
        <begin position="295"/>
        <end position="358"/>
    </location>
</feature>
<gene>
    <name evidence="5" type="ORF">HanXRQr2_Chr04g0150981</name>
</gene>
<dbReference type="InterPro" id="IPR057670">
    <property type="entry name" value="SH3_retrovirus"/>
</dbReference>
<dbReference type="Pfam" id="PF07727">
    <property type="entry name" value="RVT_2"/>
    <property type="match status" value="1"/>
</dbReference>
<evidence type="ECO:0000256" key="1">
    <source>
        <dbReference type="ARBA" id="ARBA00022723"/>
    </source>
</evidence>
<keyword evidence="6" id="KW-1185">Reference proteome</keyword>
<dbReference type="SUPFAM" id="SSF56672">
    <property type="entry name" value="DNA/RNA polymerases"/>
    <property type="match status" value="1"/>
</dbReference>
<dbReference type="InterPro" id="IPR012337">
    <property type="entry name" value="RNaseH-like_sf"/>
</dbReference>
<dbReference type="InterPro" id="IPR013103">
    <property type="entry name" value="RVT_2"/>
</dbReference>
<dbReference type="GO" id="GO:0003676">
    <property type="term" value="F:nucleic acid binding"/>
    <property type="evidence" value="ECO:0007669"/>
    <property type="project" value="InterPro"/>
</dbReference>
<keyword evidence="5" id="KW-0695">RNA-directed DNA polymerase</keyword>
<dbReference type="Pfam" id="PF00665">
    <property type="entry name" value="rve"/>
    <property type="match status" value="1"/>
</dbReference>
<evidence type="ECO:0000256" key="2">
    <source>
        <dbReference type="ARBA" id="ARBA00022801"/>
    </source>
</evidence>
<dbReference type="PROSITE" id="PS50994">
    <property type="entry name" value="INTEGRASE"/>
    <property type="match status" value="1"/>
</dbReference>
<dbReference type="InterPro" id="IPR001584">
    <property type="entry name" value="Integrase_cat-core"/>
</dbReference>
<dbReference type="SUPFAM" id="SSF53098">
    <property type="entry name" value="Ribonuclease H-like"/>
    <property type="match status" value="1"/>
</dbReference>
<reference evidence="5" key="1">
    <citation type="journal article" date="2017" name="Nature">
        <title>The sunflower genome provides insights into oil metabolism, flowering and Asterid evolution.</title>
        <authorList>
            <person name="Badouin H."/>
            <person name="Gouzy J."/>
            <person name="Grassa C.J."/>
            <person name="Murat F."/>
            <person name="Staton S.E."/>
            <person name="Cottret L."/>
            <person name="Lelandais-Briere C."/>
            <person name="Owens G.L."/>
            <person name="Carrere S."/>
            <person name="Mayjonade B."/>
            <person name="Legrand L."/>
            <person name="Gill N."/>
            <person name="Kane N.C."/>
            <person name="Bowers J.E."/>
            <person name="Hubner S."/>
            <person name="Bellec A."/>
            <person name="Berard A."/>
            <person name="Berges H."/>
            <person name="Blanchet N."/>
            <person name="Boniface M.C."/>
            <person name="Brunel D."/>
            <person name="Catrice O."/>
            <person name="Chaidir N."/>
            <person name="Claudel C."/>
            <person name="Donnadieu C."/>
            <person name="Faraut T."/>
            <person name="Fievet G."/>
            <person name="Helmstetter N."/>
            <person name="King M."/>
            <person name="Knapp S.J."/>
            <person name="Lai Z."/>
            <person name="Le Paslier M.C."/>
            <person name="Lippi Y."/>
            <person name="Lorenzon L."/>
            <person name="Mandel J.R."/>
            <person name="Marage G."/>
            <person name="Marchand G."/>
            <person name="Marquand E."/>
            <person name="Bret-Mestries E."/>
            <person name="Morien E."/>
            <person name="Nambeesan S."/>
            <person name="Nguyen T."/>
            <person name="Pegot-Espagnet P."/>
            <person name="Pouilly N."/>
            <person name="Raftis F."/>
            <person name="Sallet E."/>
            <person name="Schiex T."/>
            <person name="Thomas J."/>
            <person name="Vandecasteele C."/>
            <person name="Vares D."/>
            <person name="Vear F."/>
            <person name="Vautrin S."/>
            <person name="Crespi M."/>
            <person name="Mangin B."/>
            <person name="Burke J.M."/>
            <person name="Salse J."/>
            <person name="Munos S."/>
            <person name="Vincourt P."/>
            <person name="Rieseberg L.H."/>
            <person name="Langlade N.B."/>
        </authorList>
    </citation>
    <scope>NUCLEOTIDE SEQUENCE</scope>
    <source>
        <tissue evidence="5">Leaves</tissue>
    </source>
</reference>
<feature type="domain" description="Integrase catalytic" evidence="4">
    <location>
        <begin position="1"/>
        <end position="160"/>
    </location>
</feature>
<dbReference type="Pfam" id="PF25597">
    <property type="entry name" value="SH3_retrovirus"/>
    <property type="match status" value="1"/>
</dbReference>
<dbReference type="InterPro" id="IPR036397">
    <property type="entry name" value="RNaseH_sf"/>
</dbReference>
<dbReference type="AlphaFoldDB" id="A0A9K3J528"/>
<evidence type="ECO:0000313" key="6">
    <source>
        <dbReference type="Proteomes" id="UP000215914"/>
    </source>
</evidence>
<dbReference type="EMBL" id="MNCJ02000319">
    <property type="protein sequence ID" value="KAF5808918.1"/>
    <property type="molecule type" value="Genomic_DNA"/>
</dbReference>
<keyword evidence="5" id="KW-0548">Nucleotidyltransferase</keyword>
<proteinExistence type="predicted"/>
<dbReference type="InterPro" id="IPR039537">
    <property type="entry name" value="Retrotran_Ty1/copia-like"/>
</dbReference>
<organism evidence="5 6">
    <name type="scientific">Helianthus annuus</name>
    <name type="common">Common sunflower</name>
    <dbReference type="NCBI Taxonomy" id="4232"/>
    <lineage>
        <taxon>Eukaryota</taxon>
        <taxon>Viridiplantae</taxon>
        <taxon>Streptophyta</taxon>
        <taxon>Embryophyta</taxon>
        <taxon>Tracheophyta</taxon>
        <taxon>Spermatophyta</taxon>
        <taxon>Magnoliopsida</taxon>
        <taxon>eudicotyledons</taxon>
        <taxon>Gunneridae</taxon>
        <taxon>Pentapetalae</taxon>
        <taxon>asterids</taxon>
        <taxon>campanulids</taxon>
        <taxon>Asterales</taxon>
        <taxon>Asteraceae</taxon>
        <taxon>Asteroideae</taxon>
        <taxon>Heliantheae alliance</taxon>
        <taxon>Heliantheae</taxon>
        <taxon>Helianthus</taxon>
    </lineage>
</organism>
<dbReference type="GO" id="GO:0046872">
    <property type="term" value="F:metal ion binding"/>
    <property type="evidence" value="ECO:0007669"/>
    <property type="project" value="UniProtKB-KW"/>
</dbReference>
<comment type="caution">
    <text evidence="5">The sequence shown here is derived from an EMBL/GenBank/DDBJ whole genome shotgun (WGS) entry which is preliminary data.</text>
</comment>
<feature type="compositionally biased region" description="Polar residues" evidence="3">
    <location>
        <begin position="295"/>
        <end position="332"/>
    </location>
</feature>
<dbReference type="PANTHER" id="PTHR42648:SF19">
    <property type="entry name" value="RNA-DIRECTED DNA POLYMERASE"/>
    <property type="match status" value="1"/>
</dbReference>
<dbReference type="EC" id="2.7.7.49" evidence="5"/>
<evidence type="ECO:0000313" key="5">
    <source>
        <dbReference type="EMBL" id="KAF5808918.1"/>
    </source>
</evidence>
<dbReference type="Gene3D" id="3.30.420.10">
    <property type="entry name" value="Ribonuclease H-like superfamily/Ribonuclease H"/>
    <property type="match status" value="1"/>
</dbReference>
<dbReference type="Proteomes" id="UP000215914">
    <property type="component" value="Unassembled WGS sequence"/>
</dbReference>
<dbReference type="GO" id="GO:0003964">
    <property type="term" value="F:RNA-directed DNA polymerase activity"/>
    <property type="evidence" value="ECO:0007669"/>
    <property type="project" value="UniProtKB-KW"/>
</dbReference>
<sequence>MLHMDLFGPVKVMSRKKKRYCLVIVDDFSRFTWTYFLHSKDETAGILQDFVKQVEKQFDLPVKVFRSENGTEFRNRELDEFCVSKGIVRQYSIPRTLEQNGVVERKNRILIEAVRTMLVDSGLPLTFWAEAVNTACYVQNRVLVNPRHQKTAYELLYKIKALISYFKVFGCPCFILNLKDSISKFAAKVDSGYHLGYSTFAKAYKVFNTRSKTVEETLNVKFNELSSMKIPTNPTELFDLDKFTFENVSVKTNITGPSQNPPSDNGYEVILPLQTLKSIARAADVQNSCQSSTTATSTLVDQSSPLTPASTSSNIVDKSPQTVDKSQHVSTTIPPIPPPPFQDTIRSSKSPTVVSSNDSHLQPLPLNVIVPYKGDLIFLKSHPPDQIIGNISEGVLTRSQSQNICLFAGFLPLHQPIKYQEALKDNSWIEATQEELQQFKRQQAWELVPLPEGVSPIGRKWVFKNKTDERGIVVKNKARLVVQGFRQEEGIDYDETFSPVARLDAIRLFLAFAVNHNIKVFQKDIKCAFLYGKIQEEVYVCQPPGFEDPFYPNHVYKLNKALYGLKQAPRAWYETLSTFLLSIGFTRGKIDKTLFLKWRGKELMIVQIYVDDIIFGSACSKMCEEFRQLMTAEFEMSVMGELQCFLGLLVKQLQNGTFIHQGKYAKEILTKFDMNDCKPCSTPVATTKIVMSDEKDDLVDQPLYRSMIGSLLYLTASRPDIMFATCVCARSQ</sequence>
<dbReference type="GO" id="GO:0016787">
    <property type="term" value="F:hydrolase activity"/>
    <property type="evidence" value="ECO:0007669"/>
    <property type="project" value="UniProtKB-KW"/>
</dbReference>
<name>A0A9K3J528_HELAN</name>
<accession>A0A9K3J528</accession>
<dbReference type="PANTHER" id="PTHR42648">
    <property type="entry name" value="TRANSPOSASE, PUTATIVE-RELATED"/>
    <property type="match status" value="1"/>
</dbReference>
<keyword evidence="1" id="KW-0479">Metal-binding</keyword>
<reference evidence="5" key="2">
    <citation type="submission" date="2020-06" db="EMBL/GenBank/DDBJ databases">
        <title>Helianthus annuus Genome sequencing and assembly Release 2.</title>
        <authorList>
            <person name="Gouzy J."/>
            <person name="Langlade N."/>
            <person name="Munos S."/>
        </authorList>
    </citation>
    <scope>NUCLEOTIDE SEQUENCE</scope>
    <source>
        <tissue evidence="5">Leaves</tissue>
    </source>
</reference>
<dbReference type="InterPro" id="IPR043502">
    <property type="entry name" value="DNA/RNA_pol_sf"/>
</dbReference>
<evidence type="ECO:0000256" key="3">
    <source>
        <dbReference type="SAM" id="MobiDB-lite"/>
    </source>
</evidence>
<dbReference type="GO" id="GO:0015074">
    <property type="term" value="P:DNA integration"/>
    <property type="evidence" value="ECO:0007669"/>
    <property type="project" value="InterPro"/>
</dbReference>
<dbReference type="Gramene" id="mRNA:HanXRQr2_Chr04g0150981">
    <property type="protein sequence ID" value="CDS:HanXRQr2_Chr04g0150981.1"/>
    <property type="gene ID" value="HanXRQr2_Chr04g0150981"/>
</dbReference>